<reference evidence="3" key="1">
    <citation type="journal article" date="2019" name="Int. J. Syst. Evol. Microbiol.">
        <title>The Global Catalogue of Microorganisms (GCM) 10K type strain sequencing project: providing services to taxonomists for standard genome sequencing and annotation.</title>
        <authorList>
            <consortium name="The Broad Institute Genomics Platform"/>
            <consortium name="The Broad Institute Genome Sequencing Center for Infectious Disease"/>
            <person name="Wu L."/>
            <person name="Ma J."/>
        </authorList>
    </citation>
    <scope>NUCLEOTIDE SEQUENCE [LARGE SCALE GENOMIC DNA]</scope>
    <source>
        <strain evidence="3">JCM 17563</strain>
    </source>
</reference>
<accession>A0ABP7T762</accession>
<dbReference type="Proteomes" id="UP001500235">
    <property type="component" value="Unassembled WGS sequence"/>
</dbReference>
<sequence length="164" mass="17141">MAGAKARDQGGERDLGGISRAAEHAFTEEGAAERHPVEPADQGLVLPDLDRVAEALVEQVEHGALDRAVDPRLLAVGAAGDDIGEGGVDADPEATRAEALGKASAEPEAVEGKDRAMPRLDPEEVVGVTRVAHREHARGIAVKHHRRVERAAHGGGLTHGCGMR</sequence>
<evidence type="ECO:0000313" key="2">
    <source>
        <dbReference type="EMBL" id="GAA4021925.1"/>
    </source>
</evidence>
<evidence type="ECO:0000256" key="1">
    <source>
        <dbReference type="SAM" id="MobiDB-lite"/>
    </source>
</evidence>
<dbReference type="EMBL" id="BAABBQ010000001">
    <property type="protein sequence ID" value="GAA4021925.1"/>
    <property type="molecule type" value="Genomic_DNA"/>
</dbReference>
<organism evidence="2 3">
    <name type="scientific">Sphingomonas swuensis</name>
    <dbReference type="NCBI Taxonomy" id="977800"/>
    <lineage>
        <taxon>Bacteria</taxon>
        <taxon>Pseudomonadati</taxon>
        <taxon>Pseudomonadota</taxon>
        <taxon>Alphaproteobacteria</taxon>
        <taxon>Sphingomonadales</taxon>
        <taxon>Sphingomonadaceae</taxon>
        <taxon>Sphingomonas</taxon>
    </lineage>
</organism>
<comment type="caution">
    <text evidence="2">The sequence shown here is derived from an EMBL/GenBank/DDBJ whole genome shotgun (WGS) entry which is preliminary data.</text>
</comment>
<protein>
    <submittedName>
        <fullName evidence="2">Uncharacterized protein</fullName>
    </submittedName>
</protein>
<name>A0ABP7T762_9SPHN</name>
<keyword evidence="3" id="KW-1185">Reference proteome</keyword>
<evidence type="ECO:0000313" key="3">
    <source>
        <dbReference type="Proteomes" id="UP001500235"/>
    </source>
</evidence>
<feature type="compositionally biased region" description="Basic and acidic residues" evidence="1">
    <location>
        <begin position="1"/>
        <end position="38"/>
    </location>
</feature>
<gene>
    <name evidence="2" type="ORF">GCM10022280_23140</name>
</gene>
<feature type="compositionally biased region" description="Basic and acidic residues" evidence="1">
    <location>
        <begin position="110"/>
        <end position="122"/>
    </location>
</feature>
<feature type="region of interest" description="Disordered" evidence="1">
    <location>
        <begin position="79"/>
        <end position="122"/>
    </location>
</feature>
<proteinExistence type="predicted"/>
<feature type="region of interest" description="Disordered" evidence="1">
    <location>
        <begin position="1"/>
        <end position="43"/>
    </location>
</feature>
<feature type="compositionally biased region" description="Acidic residues" evidence="1">
    <location>
        <begin position="82"/>
        <end position="92"/>
    </location>
</feature>